<dbReference type="Proteomes" id="UP001203297">
    <property type="component" value="Unassembled WGS sequence"/>
</dbReference>
<evidence type="ECO:0000313" key="2">
    <source>
        <dbReference type="Proteomes" id="UP001203297"/>
    </source>
</evidence>
<dbReference type="AlphaFoldDB" id="A0AAD4QP81"/>
<keyword evidence="2" id="KW-1185">Reference proteome</keyword>
<organism evidence="1 2">
    <name type="scientific">Multifurca ochricompacta</name>
    <dbReference type="NCBI Taxonomy" id="376703"/>
    <lineage>
        <taxon>Eukaryota</taxon>
        <taxon>Fungi</taxon>
        <taxon>Dikarya</taxon>
        <taxon>Basidiomycota</taxon>
        <taxon>Agaricomycotina</taxon>
        <taxon>Agaricomycetes</taxon>
        <taxon>Russulales</taxon>
        <taxon>Russulaceae</taxon>
        <taxon>Multifurca</taxon>
    </lineage>
</organism>
<gene>
    <name evidence="1" type="ORF">B0F90DRAFT_1691308</name>
</gene>
<sequence length="104" mass="12449">MLRRQATHRVQYSSSATNLTDRIANIVMCYNIVDGRFHQRCRHFKAMSTRRQDCMRHVCLFSCRHPFDCMSRRTCRCKRRMDLPILNPIRLSPTRCPDCRTVWG</sequence>
<name>A0AAD4QP81_9AGAM</name>
<protein>
    <submittedName>
        <fullName evidence="1">Uncharacterized protein</fullName>
    </submittedName>
</protein>
<comment type="caution">
    <text evidence="1">The sequence shown here is derived from an EMBL/GenBank/DDBJ whole genome shotgun (WGS) entry which is preliminary data.</text>
</comment>
<proteinExistence type="predicted"/>
<reference evidence="1" key="1">
    <citation type="journal article" date="2022" name="New Phytol.">
        <title>Evolutionary transition to the ectomycorrhizal habit in the genomes of a hyperdiverse lineage of mushroom-forming fungi.</title>
        <authorList>
            <person name="Looney B."/>
            <person name="Miyauchi S."/>
            <person name="Morin E."/>
            <person name="Drula E."/>
            <person name="Courty P.E."/>
            <person name="Kohler A."/>
            <person name="Kuo A."/>
            <person name="LaButti K."/>
            <person name="Pangilinan J."/>
            <person name="Lipzen A."/>
            <person name="Riley R."/>
            <person name="Andreopoulos W."/>
            <person name="He G."/>
            <person name="Johnson J."/>
            <person name="Nolan M."/>
            <person name="Tritt A."/>
            <person name="Barry K.W."/>
            <person name="Grigoriev I.V."/>
            <person name="Nagy L.G."/>
            <person name="Hibbett D."/>
            <person name="Henrissat B."/>
            <person name="Matheny P.B."/>
            <person name="Labbe J."/>
            <person name="Martin F.M."/>
        </authorList>
    </citation>
    <scope>NUCLEOTIDE SEQUENCE</scope>
    <source>
        <strain evidence="1">BPL690</strain>
    </source>
</reference>
<dbReference type="EMBL" id="WTXG01000003">
    <property type="protein sequence ID" value="KAI0306598.1"/>
    <property type="molecule type" value="Genomic_DNA"/>
</dbReference>
<accession>A0AAD4QP81</accession>
<evidence type="ECO:0000313" key="1">
    <source>
        <dbReference type="EMBL" id="KAI0306598.1"/>
    </source>
</evidence>